<dbReference type="InterPro" id="IPR038454">
    <property type="entry name" value="DnaA_N_sf"/>
</dbReference>
<dbReference type="Proteomes" id="UP001628124">
    <property type="component" value="Unassembled WGS sequence"/>
</dbReference>
<accession>A0ABP9TYA5</accession>
<evidence type="ECO:0000313" key="2">
    <source>
        <dbReference type="EMBL" id="GAA5253113.1"/>
    </source>
</evidence>
<dbReference type="Pfam" id="PF11638">
    <property type="entry name" value="DnaA_N"/>
    <property type="match status" value="1"/>
</dbReference>
<comment type="caution">
    <text evidence="2">The sequence shown here is derived from an EMBL/GenBank/DDBJ whole genome shotgun (WGS) entry which is preliminary data.</text>
</comment>
<evidence type="ECO:0000259" key="1">
    <source>
        <dbReference type="Pfam" id="PF11638"/>
    </source>
</evidence>
<reference evidence="2 3" key="1">
    <citation type="journal article" date="2024" name="Microbiol. Immunol.">
        <title>Discovery of a novel spotted fever group Rickettsia, 'Candidatus Rickettsia kedanie,' in unfed larval chigger mites, Leptotrombidium scutellare.</title>
        <authorList>
            <person name="Ogawa M."/>
            <person name="Matsutani M."/>
            <person name="Katayama T."/>
            <person name="Takada N."/>
            <person name="Noda S."/>
            <person name="Takahashi M."/>
            <person name="Kageyama D."/>
            <person name="Hanaoka N."/>
            <person name="Ebihara H."/>
        </authorList>
    </citation>
    <scope>NUCLEOTIDE SEQUENCE [LARGE SCALE GENOMIC DNA]</scope>
    <source>
        <strain evidence="2 3">KNCP2-13</strain>
    </source>
</reference>
<protein>
    <recommendedName>
        <fullName evidence="1">DnaA N-terminal domain-containing protein</fullName>
    </recommendedName>
</protein>
<keyword evidence="3" id="KW-1185">Reference proteome</keyword>
<name>A0ABP9TYA5_9RICK</name>
<sequence>MILEDSIIENIDHIDANYLNYKNLSLNNPSEYLQSAKIVKKEFLENELCSFPSESCNNSFKYSVDAKQHCPNTTSEPTSRTIKDISVKARGVVKSVGQKPNIGHTTIIKNTTSQKELRYFYPLSEKDVDTLNFRANREFSTHFVNQLLLTLYIKYPEKRFKNKFTFLSYMEKILKHEKHQGPLVNHTTFRFSCNINAEEKNLLEYEKYLNQIENSLETSKEMQVRKKIAGRFSTEVAYQILKQIKCKTSNDNRFITAIISNQPALSERTIEILSEQIAAVYGNNGYYVTTVGDVGYAVGGRGKVERKEEIEKQSAKIKPSAIISNSQYIRTLDSSKGLDKIEENTVWNNIRQGLIEELEETIDGTWCAKAVAKECKETGTLMLKMPTRFMADWIRNNYSHVIRKFAGSVGVKIVEYCYE</sequence>
<dbReference type="InterPro" id="IPR024633">
    <property type="entry name" value="DnaA_N_dom"/>
</dbReference>
<organism evidence="2 3">
    <name type="scientific">Candidatus Rickettsia kedanie</name>
    <dbReference type="NCBI Taxonomy" id="3115352"/>
    <lineage>
        <taxon>Bacteria</taxon>
        <taxon>Pseudomonadati</taxon>
        <taxon>Pseudomonadota</taxon>
        <taxon>Alphaproteobacteria</taxon>
        <taxon>Rickettsiales</taxon>
        <taxon>Rickettsiaceae</taxon>
        <taxon>Rickettsieae</taxon>
        <taxon>Rickettsia</taxon>
        <taxon>spotted fever group</taxon>
    </lineage>
</organism>
<proteinExistence type="predicted"/>
<dbReference type="EMBL" id="BAABMM010000051">
    <property type="protein sequence ID" value="GAA5253113.1"/>
    <property type="molecule type" value="Genomic_DNA"/>
</dbReference>
<evidence type="ECO:0000313" key="3">
    <source>
        <dbReference type="Proteomes" id="UP001628124"/>
    </source>
</evidence>
<feature type="domain" description="DnaA N-terminal" evidence="1">
    <location>
        <begin position="344"/>
        <end position="405"/>
    </location>
</feature>
<gene>
    <name evidence="2" type="ORF">KNCP2_14030</name>
</gene>
<dbReference type="Gene3D" id="3.30.300.180">
    <property type="match status" value="1"/>
</dbReference>